<accession>A0AB39KVX3</accession>
<reference evidence="2" key="1">
    <citation type="submission" date="2024-06" db="EMBL/GenBank/DDBJ databases">
        <title>Caulobacter inopinatus, sp. nov.</title>
        <authorList>
            <person name="Donachie S.P."/>
        </authorList>
    </citation>
    <scope>NUCLEOTIDE SEQUENCE</scope>
    <source>
        <strain evidence="2">73W</strain>
    </source>
</reference>
<gene>
    <name evidence="2" type="ORF">ABOZ73_03140</name>
</gene>
<name>A0AB39KVX3_9CAUL</name>
<dbReference type="AlphaFoldDB" id="A0AB39KVX3"/>
<sequence length="197" mass="20233">MRLTALILAALAIAAPAAAQDAPTDVSPVTVMPAGDPPKLAGSYPAEGAEVVAGLLALKLTFDQPMDPKGWRIAQATPDMAPHDGAQPAAAPLDCLGVPRLLKDEKSFVVLCRTLPGRRYVVALNAPISQQGGADPVSPDGTPTAFANLGGRSAQPAILAFGTRPRGDDPVRTLKAAMSNAGLSEIDSPVVDTPQMR</sequence>
<feature type="chain" id="PRO_5044223744" evidence="1">
    <location>
        <begin position="20"/>
        <end position="197"/>
    </location>
</feature>
<organism evidence="2">
    <name type="scientific">Caulobacter sp. 73W</name>
    <dbReference type="NCBI Taxonomy" id="3161137"/>
    <lineage>
        <taxon>Bacteria</taxon>
        <taxon>Pseudomonadati</taxon>
        <taxon>Pseudomonadota</taxon>
        <taxon>Alphaproteobacteria</taxon>
        <taxon>Caulobacterales</taxon>
        <taxon>Caulobacteraceae</taxon>
        <taxon>Caulobacter</taxon>
    </lineage>
</organism>
<feature type="signal peptide" evidence="1">
    <location>
        <begin position="1"/>
        <end position="19"/>
    </location>
</feature>
<keyword evidence="1" id="KW-0732">Signal</keyword>
<dbReference type="RefSeq" id="WP_369060634.1">
    <property type="nucleotide sequence ID" value="NZ_CP158375.1"/>
</dbReference>
<proteinExistence type="predicted"/>
<evidence type="ECO:0000313" key="2">
    <source>
        <dbReference type="EMBL" id="XDO97429.1"/>
    </source>
</evidence>
<evidence type="ECO:0000256" key="1">
    <source>
        <dbReference type="SAM" id="SignalP"/>
    </source>
</evidence>
<dbReference type="EMBL" id="CP158375">
    <property type="protein sequence ID" value="XDO97429.1"/>
    <property type="molecule type" value="Genomic_DNA"/>
</dbReference>
<protein>
    <submittedName>
        <fullName evidence="2">Uncharacterized protein</fullName>
    </submittedName>
</protein>